<feature type="chain" id="PRO_5012770009" evidence="1">
    <location>
        <begin position="18"/>
        <end position="59"/>
    </location>
</feature>
<feature type="signal peptide" evidence="1">
    <location>
        <begin position="1"/>
        <end position="17"/>
    </location>
</feature>
<reference evidence="3" key="1">
    <citation type="journal article" date="2017" name="Genome Biol.">
        <title>Comparative genomics reveals high biological diversity and specific adaptations in the industrially and medically important fungal genus Aspergillus.</title>
        <authorList>
            <person name="de Vries R.P."/>
            <person name="Riley R."/>
            <person name="Wiebenga A."/>
            <person name="Aguilar-Osorio G."/>
            <person name="Amillis S."/>
            <person name="Uchima C.A."/>
            <person name="Anderluh G."/>
            <person name="Asadollahi M."/>
            <person name="Askin M."/>
            <person name="Barry K."/>
            <person name="Battaglia E."/>
            <person name="Bayram O."/>
            <person name="Benocci T."/>
            <person name="Braus-Stromeyer S.A."/>
            <person name="Caldana C."/>
            <person name="Canovas D."/>
            <person name="Cerqueira G.C."/>
            <person name="Chen F."/>
            <person name="Chen W."/>
            <person name="Choi C."/>
            <person name="Clum A."/>
            <person name="Dos Santos R.A."/>
            <person name="Damasio A.R."/>
            <person name="Diallinas G."/>
            <person name="Emri T."/>
            <person name="Fekete E."/>
            <person name="Flipphi M."/>
            <person name="Freyberg S."/>
            <person name="Gallo A."/>
            <person name="Gournas C."/>
            <person name="Habgood R."/>
            <person name="Hainaut M."/>
            <person name="Harispe M.L."/>
            <person name="Henrissat B."/>
            <person name="Hilden K.S."/>
            <person name="Hope R."/>
            <person name="Hossain A."/>
            <person name="Karabika E."/>
            <person name="Karaffa L."/>
            <person name="Karanyi Z."/>
            <person name="Krasevec N."/>
            <person name="Kuo A."/>
            <person name="Kusch H."/>
            <person name="LaButti K."/>
            <person name="Lagendijk E.L."/>
            <person name="Lapidus A."/>
            <person name="Levasseur A."/>
            <person name="Lindquist E."/>
            <person name="Lipzen A."/>
            <person name="Logrieco A.F."/>
            <person name="MacCabe A."/>
            <person name="Maekelae M.R."/>
            <person name="Malavazi I."/>
            <person name="Melin P."/>
            <person name="Meyer V."/>
            <person name="Mielnichuk N."/>
            <person name="Miskei M."/>
            <person name="Molnar A.P."/>
            <person name="Mule G."/>
            <person name="Ngan C.Y."/>
            <person name="Orejas M."/>
            <person name="Orosz E."/>
            <person name="Ouedraogo J.P."/>
            <person name="Overkamp K.M."/>
            <person name="Park H.-S."/>
            <person name="Perrone G."/>
            <person name="Piumi F."/>
            <person name="Punt P.J."/>
            <person name="Ram A.F."/>
            <person name="Ramon A."/>
            <person name="Rauscher S."/>
            <person name="Record E."/>
            <person name="Riano-Pachon D.M."/>
            <person name="Robert V."/>
            <person name="Roehrig J."/>
            <person name="Ruller R."/>
            <person name="Salamov A."/>
            <person name="Salih N.S."/>
            <person name="Samson R.A."/>
            <person name="Sandor E."/>
            <person name="Sanguinetti M."/>
            <person name="Schuetze T."/>
            <person name="Sepcic K."/>
            <person name="Shelest E."/>
            <person name="Sherlock G."/>
            <person name="Sophianopoulou V."/>
            <person name="Squina F.M."/>
            <person name="Sun H."/>
            <person name="Susca A."/>
            <person name="Todd R.B."/>
            <person name="Tsang A."/>
            <person name="Unkles S.E."/>
            <person name="van de Wiele N."/>
            <person name="van Rossen-Uffink D."/>
            <person name="Oliveira J.V."/>
            <person name="Vesth T.C."/>
            <person name="Visser J."/>
            <person name="Yu J.-H."/>
            <person name="Zhou M."/>
            <person name="Andersen M.R."/>
            <person name="Archer D.B."/>
            <person name="Baker S.E."/>
            <person name="Benoit I."/>
            <person name="Brakhage A.A."/>
            <person name="Braus G.H."/>
            <person name="Fischer R."/>
            <person name="Frisvad J.C."/>
            <person name="Goldman G.H."/>
            <person name="Houbraken J."/>
            <person name="Oakley B."/>
            <person name="Pocsi I."/>
            <person name="Scazzocchio C."/>
            <person name="Seiboth B."/>
            <person name="vanKuyk P.A."/>
            <person name="Wortman J."/>
            <person name="Dyer P.S."/>
            <person name="Grigoriev I.V."/>
        </authorList>
    </citation>
    <scope>NUCLEOTIDE SEQUENCE [LARGE SCALE GENOMIC DNA]</scope>
    <source>
        <strain evidence="3">CBS 516.65</strain>
    </source>
</reference>
<dbReference type="Proteomes" id="UP000184300">
    <property type="component" value="Unassembled WGS sequence"/>
</dbReference>
<organism evidence="2 3">
    <name type="scientific">Aspergillus glaucus CBS 516.65</name>
    <dbReference type="NCBI Taxonomy" id="1160497"/>
    <lineage>
        <taxon>Eukaryota</taxon>
        <taxon>Fungi</taxon>
        <taxon>Dikarya</taxon>
        <taxon>Ascomycota</taxon>
        <taxon>Pezizomycotina</taxon>
        <taxon>Eurotiomycetes</taxon>
        <taxon>Eurotiomycetidae</taxon>
        <taxon>Eurotiales</taxon>
        <taxon>Aspergillaceae</taxon>
        <taxon>Aspergillus</taxon>
        <taxon>Aspergillus subgen. Aspergillus</taxon>
    </lineage>
</organism>
<gene>
    <name evidence="2" type="ORF">ASPGLDRAFT_47154</name>
</gene>
<dbReference type="AlphaFoldDB" id="A0A1L9VK71"/>
<protein>
    <submittedName>
        <fullName evidence="2">Uncharacterized protein</fullName>
    </submittedName>
</protein>
<evidence type="ECO:0000256" key="1">
    <source>
        <dbReference type="SAM" id="SignalP"/>
    </source>
</evidence>
<keyword evidence="3" id="KW-1185">Reference proteome</keyword>
<dbReference type="RefSeq" id="XP_022400999.1">
    <property type="nucleotide sequence ID" value="XM_022546602.1"/>
</dbReference>
<evidence type="ECO:0000313" key="2">
    <source>
        <dbReference type="EMBL" id="OJJ84301.1"/>
    </source>
</evidence>
<name>A0A1L9VK71_ASPGL</name>
<dbReference type="VEuPathDB" id="FungiDB:ASPGLDRAFT_47154"/>
<dbReference type="EMBL" id="KV878897">
    <property type="protein sequence ID" value="OJJ84301.1"/>
    <property type="molecule type" value="Genomic_DNA"/>
</dbReference>
<dbReference type="GeneID" id="34462863"/>
<evidence type="ECO:0000313" key="3">
    <source>
        <dbReference type="Proteomes" id="UP000184300"/>
    </source>
</evidence>
<accession>A0A1L9VK71</accession>
<sequence>MMKHVLLGLLAAQTALSTRFVMYIDQYAPIILPTSLPMILTTMADTTRKTSPAKTSQKA</sequence>
<proteinExistence type="predicted"/>
<keyword evidence="1" id="KW-0732">Signal</keyword>